<reference evidence="3" key="1">
    <citation type="journal article" date="2023" name="Science">
        <title>Elucidation of the pathway for biosynthesis of saponin adjuvants from the soapbark tree.</title>
        <authorList>
            <person name="Reed J."/>
            <person name="Orme A."/>
            <person name="El-Demerdash A."/>
            <person name="Owen C."/>
            <person name="Martin L.B.B."/>
            <person name="Misra R.C."/>
            <person name="Kikuchi S."/>
            <person name="Rejzek M."/>
            <person name="Martin A.C."/>
            <person name="Harkess A."/>
            <person name="Leebens-Mack J."/>
            <person name="Louveau T."/>
            <person name="Stephenson M.J."/>
            <person name="Osbourn A."/>
        </authorList>
    </citation>
    <scope>NUCLEOTIDE SEQUENCE</scope>
    <source>
        <strain evidence="3">S10</strain>
    </source>
</reference>
<protein>
    <submittedName>
        <fullName evidence="3">Golgin family A protein</fullName>
    </submittedName>
</protein>
<gene>
    <name evidence="3" type="ORF">O6P43_028562</name>
</gene>
<evidence type="ECO:0000313" key="3">
    <source>
        <dbReference type="EMBL" id="KAJ7948032.1"/>
    </source>
</evidence>
<feature type="coiled-coil region" evidence="1">
    <location>
        <begin position="198"/>
        <end position="225"/>
    </location>
</feature>
<dbReference type="AlphaFoldDB" id="A0AAD7KY41"/>
<dbReference type="PANTHER" id="PTHR31071">
    <property type="entry name" value="GB|AAF24581.1"/>
    <property type="match status" value="1"/>
</dbReference>
<dbReference type="InterPro" id="IPR043424">
    <property type="entry name" value="BLT-like"/>
</dbReference>
<feature type="region of interest" description="Disordered" evidence="2">
    <location>
        <begin position="413"/>
        <end position="442"/>
    </location>
</feature>
<dbReference type="KEGG" id="qsa:O6P43_028562"/>
<comment type="caution">
    <text evidence="3">The sequence shown here is derived from an EMBL/GenBank/DDBJ whole genome shotgun (WGS) entry which is preliminary data.</text>
</comment>
<dbReference type="PANTHER" id="PTHR31071:SF16">
    <property type="entry name" value="MYB-LIKE PROTEIN Z ISOFORM X1"/>
    <property type="match status" value="1"/>
</dbReference>
<keyword evidence="1" id="KW-0175">Coiled coil</keyword>
<dbReference type="EMBL" id="JARAOO010000012">
    <property type="protein sequence ID" value="KAJ7948032.1"/>
    <property type="molecule type" value="Genomic_DNA"/>
</dbReference>
<evidence type="ECO:0000256" key="2">
    <source>
        <dbReference type="SAM" id="MobiDB-lite"/>
    </source>
</evidence>
<sequence>MSSWHTHNLVKGIAEKQSKIRKRGCTSSSSSSLVRKYRFKRAILVGKRVGSSTPLPMWKSSTRSPSMAKHQDAQFMKAMSSPGFGCKEKEMSLSARKLAAMWEINEAPPLRVEDLEVMRSKERVVKSLKQPHLSDRTYAPFTEIENHCSGNGHVKGTIGVKEQLKEARNGLATSKKLLKVLIHIWDLPEQLPSGISIIAALGIELDQIRRQVNQLIREERLNQNEIESLMKHFAEEKAARRRREREKIRHALACMGEELEVEKKLRNQTERLNKKIGKELADTRASLLKVTKELEREKRAKEILQQICDELARGIGEDRAQVEELKRESAKVWEEMEKEREMLQIADVLREERVQMKLSEAKYHFEEKNAIVENMRNELEACLRTNEVKQNCDKPLEDEKIKELEIYSKKIQFGSRNEEEKQGDGGTEDEEHERDDSTDSDLHSIELNMDNNNKCYKWSFTCEDDVRGVSVDNEITGRKSISEIQWESICFNKGEADGMKRDSGIKDQENSDQFYTKRLCEVASKGQRQDNEDEIESLLSGSKIASVQSVANNPTRKWGQSFDLEYRGDEDWDGSVVLLGDDLKQKAGGRTVKL</sequence>
<evidence type="ECO:0000313" key="4">
    <source>
        <dbReference type="Proteomes" id="UP001163823"/>
    </source>
</evidence>
<evidence type="ECO:0000256" key="1">
    <source>
        <dbReference type="SAM" id="Coils"/>
    </source>
</evidence>
<dbReference type="Proteomes" id="UP001163823">
    <property type="component" value="Chromosome 12"/>
</dbReference>
<organism evidence="3 4">
    <name type="scientific">Quillaja saponaria</name>
    <name type="common">Soap bark tree</name>
    <dbReference type="NCBI Taxonomy" id="32244"/>
    <lineage>
        <taxon>Eukaryota</taxon>
        <taxon>Viridiplantae</taxon>
        <taxon>Streptophyta</taxon>
        <taxon>Embryophyta</taxon>
        <taxon>Tracheophyta</taxon>
        <taxon>Spermatophyta</taxon>
        <taxon>Magnoliopsida</taxon>
        <taxon>eudicotyledons</taxon>
        <taxon>Gunneridae</taxon>
        <taxon>Pentapetalae</taxon>
        <taxon>rosids</taxon>
        <taxon>fabids</taxon>
        <taxon>Fabales</taxon>
        <taxon>Quillajaceae</taxon>
        <taxon>Quillaja</taxon>
    </lineage>
</organism>
<keyword evidence="4" id="KW-1185">Reference proteome</keyword>
<feature type="coiled-coil region" evidence="1">
    <location>
        <begin position="287"/>
        <end position="328"/>
    </location>
</feature>
<name>A0AAD7KY41_QUISA</name>
<proteinExistence type="predicted"/>
<accession>A0AAD7KY41</accession>